<dbReference type="InterPro" id="IPR001128">
    <property type="entry name" value="Cyt_P450"/>
</dbReference>
<keyword evidence="3 7" id="KW-0479">Metal-binding</keyword>
<evidence type="ECO:0000256" key="7">
    <source>
        <dbReference type="PIRSR" id="PIRSR602401-1"/>
    </source>
</evidence>
<dbReference type="SUPFAM" id="SSF48264">
    <property type="entry name" value="Cytochrome P450"/>
    <property type="match status" value="1"/>
</dbReference>
<dbReference type="GO" id="GO:0016712">
    <property type="term" value="F:oxidoreductase activity, acting on paired donors, with incorporation or reduction of molecular oxygen, reduced flavin or flavoprotein as one donor, and incorporation of one atom of oxygen"/>
    <property type="evidence" value="ECO:0007669"/>
    <property type="project" value="TreeGrafter"/>
</dbReference>
<dbReference type="EMBL" id="CATQJL010000305">
    <property type="protein sequence ID" value="CAJ0601236.1"/>
    <property type="molecule type" value="Genomic_DNA"/>
</dbReference>
<feature type="binding site" description="axial binding residue" evidence="7">
    <location>
        <position position="442"/>
    </location>
    <ligand>
        <name>heme</name>
        <dbReference type="ChEBI" id="CHEBI:30413"/>
    </ligand>
    <ligandPart>
        <name>Fe</name>
        <dbReference type="ChEBI" id="CHEBI:18248"/>
    </ligandPart>
</feature>
<protein>
    <recommendedName>
        <fullName evidence="12">Cytochrome P450</fullName>
    </recommendedName>
</protein>
<evidence type="ECO:0000256" key="1">
    <source>
        <dbReference type="ARBA" id="ARBA00001971"/>
    </source>
</evidence>
<dbReference type="InterPro" id="IPR002401">
    <property type="entry name" value="Cyt_P450_E_grp-I"/>
</dbReference>
<evidence type="ECO:0000256" key="8">
    <source>
        <dbReference type="RuleBase" id="RU000461"/>
    </source>
</evidence>
<feature type="signal peptide" evidence="9">
    <location>
        <begin position="1"/>
        <end position="18"/>
    </location>
</feature>
<feature type="chain" id="PRO_5041429041" description="Cytochrome P450" evidence="9">
    <location>
        <begin position="19"/>
        <end position="497"/>
    </location>
</feature>
<evidence type="ECO:0000256" key="4">
    <source>
        <dbReference type="ARBA" id="ARBA00023002"/>
    </source>
</evidence>
<name>A0AA36M7L0_CYLNA</name>
<evidence type="ECO:0000256" key="2">
    <source>
        <dbReference type="ARBA" id="ARBA00010617"/>
    </source>
</evidence>
<dbReference type="PANTHER" id="PTHR24300:SF375">
    <property type="entry name" value="CYTOCHROME P450 FAMILY"/>
    <property type="match status" value="1"/>
</dbReference>
<evidence type="ECO:0000256" key="3">
    <source>
        <dbReference type="ARBA" id="ARBA00022723"/>
    </source>
</evidence>
<dbReference type="PRINTS" id="PR00385">
    <property type="entry name" value="P450"/>
</dbReference>
<keyword evidence="4 8" id="KW-0560">Oxidoreductase</keyword>
<dbReference type="GO" id="GO:0005506">
    <property type="term" value="F:iron ion binding"/>
    <property type="evidence" value="ECO:0007669"/>
    <property type="project" value="InterPro"/>
</dbReference>
<keyword evidence="5 7" id="KW-0408">Iron</keyword>
<evidence type="ECO:0000256" key="9">
    <source>
        <dbReference type="SAM" id="SignalP"/>
    </source>
</evidence>
<keyword evidence="9" id="KW-0732">Signal</keyword>
<dbReference type="InterPro" id="IPR017972">
    <property type="entry name" value="Cyt_P450_CS"/>
</dbReference>
<organism evidence="10 11">
    <name type="scientific">Cylicocyclus nassatus</name>
    <name type="common">Nematode worm</name>
    <dbReference type="NCBI Taxonomy" id="53992"/>
    <lineage>
        <taxon>Eukaryota</taxon>
        <taxon>Metazoa</taxon>
        <taxon>Ecdysozoa</taxon>
        <taxon>Nematoda</taxon>
        <taxon>Chromadorea</taxon>
        <taxon>Rhabditida</taxon>
        <taxon>Rhabditina</taxon>
        <taxon>Rhabditomorpha</taxon>
        <taxon>Strongyloidea</taxon>
        <taxon>Strongylidae</taxon>
        <taxon>Cylicocyclus</taxon>
    </lineage>
</organism>
<comment type="cofactor">
    <cofactor evidence="1 7">
        <name>heme</name>
        <dbReference type="ChEBI" id="CHEBI:30413"/>
    </cofactor>
</comment>
<proteinExistence type="inferred from homology"/>
<accession>A0AA36M7L0</accession>
<gene>
    <name evidence="10" type="ORF">CYNAS_LOCUS13219</name>
</gene>
<evidence type="ECO:0000256" key="6">
    <source>
        <dbReference type="ARBA" id="ARBA00023033"/>
    </source>
</evidence>
<dbReference type="GO" id="GO:0005737">
    <property type="term" value="C:cytoplasm"/>
    <property type="evidence" value="ECO:0007669"/>
    <property type="project" value="TreeGrafter"/>
</dbReference>
<evidence type="ECO:0008006" key="12">
    <source>
        <dbReference type="Google" id="ProtNLM"/>
    </source>
</evidence>
<dbReference type="CDD" id="cd20617">
    <property type="entry name" value="CYP1_2-like"/>
    <property type="match status" value="1"/>
</dbReference>
<dbReference type="Gene3D" id="1.10.630.10">
    <property type="entry name" value="Cytochrome P450"/>
    <property type="match status" value="1"/>
</dbReference>
<sequence length="497" mass="57163">MLAIIILLALFIYYLVDQYRQTTRLPPGPYPILFFGNIFQLAIYSWKCGGIVPGFKRIKEIYGPVFTLWLGPIPTVHIAEYSLCHEAMVRNGMNFQNRWGPAIMMEGRGDRGLIASNGHIWQEQRRFSLHVLRNLGVSRNLMEERIMNEIDLRFNEIDRLPPSSGVDPFHLFDRLVGGIINRLLFSMPVDEKEELKFYSIKKNMDKWIEELAFYHTLLKSWMFRIPVVNRLWSRTLEPVRTMKDFIKNQVRERKRAIEDGGHVLSAEPQDYTDAFLKRMRENDEDGYQNTSFDDESLVVNILDLWMAGMETTTTTLCWAMVFLMRNPEVASRVREELLEVTDGARPLSVKDRPKTPYFVATITEIQRLASILKLNIFRQAEADTEIGGYPVPRGTVVSAELCLLLNDESKFSNPDKFDPSRFIHDPSLAAMVAPFGLGRRACLGESLARAELYLIIGNILLRYSLNGVDGPPSAAEDNDFGILRKPRSFRILFDKIL</sequence>
<evidence type="ECO:0000313" key="11">
    <source>
        <dbReference type="Proteomes" id="UP001176961"/>
    </source>
</evidence>
<dbReference type="AlphaFoldDB" id="A0AA36M7L0"/>
<dbReference type="FunFam" id="1.10.630.10:FF:000036">
    <property type="entry name" value="CYtochrome P450 family"/>
    <property type="match status" value="1"/>
</dbReference>
<keyword evidence="11" id="KW-1185">Reference proteome</keyword>
<dbReference type="Proteomes" id="UP001176961">
    <property type="component" value="Unassembled WGS sequence"/>
</dbReference>
<dbReference type="PANTHER" id="PTHR24300">
    <property type="entry name" value="CYTOCHROME P450 508A4-RELATED"/>
    <property type="match status" value="1"/>
</dbReference>
<evidence type="ECO:0000256" key="5">
    <source>
        <dbReference type="ARBA" id="ARBA00023004"/>
    </source>
</evidence>
<comment type="caution">
    <text evidence="10">The sequence shown here is derived from an EMBL/GenBank/DDBJ whole genome shotgun (WGS) entry which is preliminary data.</text>
</comment>
<dbReference type="GO" id="GO:0006082">
    <property type="term" value="P:organic acid metabolic process"/>
    <property type="evidence" value="ECO:0007669"/>
    <property type="project" value="TreeGrafter"/>
</dbReference>
<dbReference type="GO" id="GO:0006805">
    <property type="term" value="P:xenobiotic metabolic process"/>
    <property type="evidence" value="ECO:0007669"/>
    <property type="project" value="TreeGrafter"/>
</dbReference>
<reference evidence="10" key="1">
    <citation type="submission" date="2023-07" db="EMBL/GenBank/DDBJ databases">
        <authorList>
            <consortium name="CYATHOMIX"/>
        </authorList>
    </citation>
    <scope>NUCLEOTIDE SEQUENCE</scope>
    <source>
        <strain evidence="10">N/A</strain>
    </source>
</reference>
<keyword evidence="7 8" id="KW-0349">Heme</keyword>
<dbReference type="Pfam" id="PF00067">
    <property type="entry name" value="p450"/>
    <property type="match status" value="1"/>
</dbReference>
<dbReference type="InterPro" id="IPR050182">
    <property type="entry name" value="Cytochrome_P450_fam2"/>
</dbReference>
<dbReference type="PROSITE" id="PS00086">
    <property type="entry name" value="CYTOCHROME_P450"/>
    <property type="match status" value="1"/>
</dbReference>
<dbReference type="InterPro" id="IPR036396">
    <property type="entry name" value="Cyt_P450_sf"/>
</dbReference>
<dbReference type="GO" id="GO:0020037">
    <property type="term" value="F:heme binding"/>
    <property type="evidence" value="ECO:0007669"/>
    <property type="project" value="InterPro"/>
</dbReference>
<comment type="similarity">
    <text evidence="2 8">Belongs to the cytochrome P450 family.</text>
</comment>
<evidence type="ECO:0000313" key="10">
    <source>
        <dbReference type="EMBL" id="CAJ0601236.1"/>
    </source>
</evidence>
<keyword evidence="6 8" id="KW-0503">Monooxygenase</keyword>
<dbReference type="PRINTS" id="PR00463">
    <property type="entry name" value="EP450I"/>
</dbReference>